<evidence type="ECO:0000313" key="2">
    <source>
        <dbReference type="Proteomes" id="UP001596317"/>
    </source>
</evidence>
<comment type="caution">
    <text evidence="1">The sequence shown here is derived from an EMBL/GenBank/DDBJ whole genome shotgun (WGS) entry which is preliminary data.</text>
</comment>
<organism evidence="1 2">
    <name type="scientific">Deinococcus multiflagellatus</name>
    <dbReference type="NCBI Taxonomy" id="1656887"/>
    <lineage>
        <taxon>Bacteria</taxon>
        <taxon>Thermotogati</taxon>
        <taxon>Deinococcota</taxon>
        <taxon>Deinococci</taxon>
        <taxon>Deinococcales</taxon>
        <taxon>Deinococcaceae</taxon>
        <taxon>Deinococcus</taxon>
    </lineage>
</organism>
<sequence length="180" mass="19022">MLAWLIQENGGMGEVERNSGVTRAHLNRMVRGVESTPKGPREVNLLDAGPTTVTGLLRAFGMSSEKAWEMFGIPLERRATWRSMEEPGASAPAGALSHLELRHLPLLGVVFAPAGHDLVVVIDATAEGGLQVATLGEQPYVYPAEAVPSGARVRGGFAGVSYFSEHSTSRAAQSDGSSGR</sequence>
<dbReference type="EMBL" id="JBHSWB010000002">
    <property type="protein sequence ID" value="MFC6663072.1"/>
    <property type="molecule type" value="Genomic_DNA"/>
</dbReference>
<reference evidence="2" key="1">
    <citation type="journal article" date="2019" name="Int. J. Syst. Evol. Microbiol.">
        <title>The Global Catalogue of Microorganisms (GCM) 10K type strain sequencing project: providing services to taxonomists for standard genome sequencing and annotation.</title>
        <authorList>
            <consortium name="The Broad Institute Genomics Platform"/>
            <consortium name="The Broad Institute Genome Sequencing Center for Infectious Disease"/>
            <person name="Wu L."/>
            <person name="Ma J."/>
        </authorList>
    </citation>
    <scope>NUCLEOTIDE SEQUENCE [LARGE SCALE GENOMIC DNA]</scope>
    <source>
        <strain evidence="2">CCUG 63830</strain>
    </source>
</reference>
<protein>
    <recommendedName>
        <fullName evidence="3">HTH cro/C1-type domain-containing protein</fullName>
    </recommendedName>
</protein>
<keyword evidence="2" id="KW-1185">Reference proteome</keyword>
<dbReference type="RefSeq" id="WP_380059001.1">
    <property type="nucleotide sequence ID" value="NZ_JBHSWB010000002.1"/>
</dbReference>
<gene>
    <name evidence="1" type="ORF">ACFP90_23795</name>
</gene>
<dbReference type="Proteomes" id="UP001596317">
    <property type="component" value="Unassembled WGS sequence"/>
</dbReference>
<accession>A0ABW1ZRV0</accession>
<name>A0ABW1ZRV0_9DEIO</name>
<evidence type="ECO:0008006" key="3">
    <source>
        <dbReference type="Google" id="ProtNLM"/>
    </source>
</evidence>
<proteinExistence type="predicted"/>
<evidence type="ECO:0000313" key="1">
    <source>
        <dbReference type="EMBL" id="MFC6663072.1"/>
    </source>
</evidence>